<keyword evidence="4" id="KW-0479">Metal-binding</keyword>
<feature type="domain" description="Peptidase M16 C-terminal" evidence="11">
    <location>
        <begin position="263"/>
        <end position="435"/>
    </location>
</feature>
<dbReference type="Pfam" id="PF00675">
    <property type="entry name" value="Peptidase_M16"/>
    <property type="match status" value="1"/>
</dbReference>
<organism evidence="12 13">
    <name type="scientific">Niabella pedocola</name>
    <dbReference type="NCBI Taxonomy" id="1752077"/>
    <lineage>
        <taxon>Bacteria</taxon>
        <taxon>Pseudomonadati</taxon>
        <taxon>Bacteroidota</taxon>
        <taxon>Chitinophagia</taxon>
        <taxon>Chitinophagales</taxon>
        <taxon>Chitinophagaceae</taxon>
        <taxon>Niabella</taxon>
    </lineage>
</organism>
<dbReference type="RefSeq" id="WP_231004695.1">
    <property type="nucleotide sequence ID" value="NZ_JAJNEC010000005.1"/>
</dbReference>
<evidence type="ECO:0000256" key="9">
    <source>
        <dbReference type="SAM" id="SignalP"/>
    </source>
</evidence>
<comment type="similarity">
    <text evidence="2 8">Belongs to the peptidase M16 family.</text>
</comment>
<dbReference type="PANTHER" id="PTHR43690">
    <property type="entry name" value="NARDILYSIN"/>
    <property type="match status" value="1"/>
</dbReference>
<evidence type="ECO:0000256" key="8">
    <source>
        <dbReference type="RuleBase" id="RU004447"/>
    </source>
</evidence>
<evidence type="ECO:0000256" key="4">
    <source>
        <dbReference type="ARBA" id="ARBA00022723"/>
    </source>
</evidence>
<evidence type="ECO:0000256" key="7">
    <source>
        <dbReference type="ARBA" id="ARBA00023049"/>
    </source>
</evidence>
<evidence type="ECO:0000259" key="10">
    <source>
        <dbReference type="Pfam" id="PF00675"/>
    </source>
</evidence>
<evidence type="ECO:0000256" key="1">
    <source>
        <dbReference type="ARBA" id="ARBA00001947"/>
    </source>
</evidence>
<reference evidence="12 13" key="1">
    <citation type="submission" date="2021-11" db="EMBL/GenBank/DDBJ databases">
        <title>Genomic of Niabella pedocola.</title>
        <authorList>
            <person name="Wu T."/>
        </authorList>
    </citation>
    <scope>NUCLEOTIDE SEQUENCE [LARGE SCALE GENOMIC DNA]</scope>
    <source>
        <strain evidence="12 13">JCM 31011</strain>
    </source>
</reference>
<keyword evidence="9" id="KW-0732">Signal</keyword>
<accession>A0ABS8PQR9</accession>
<gene>
    <name evidence="12" type="ORF">LQ567_11715</name>
</gene>
<feature type="chain" id="PRO_5045522775" evidence="9">
    <location>
        <begin position="24"/>
        <end position="980"/>
    </location>
</feature>
<evidence type="ECO:0000313" key="13">
    <source>
        <dbReference type="Proteomes" id="UP001199816"/>
    </source>
</evidence>
<evidence type="ECO:0000259" key="11">
    <source>
        <dbReference type="Pfam" id="PF05193"/>
    </source>
</evidence>
<keyword evidence="7" id="KW-0482">Metalloprotease</keyword>
<evidence type="ECO:0000256" key="6">
    <source>
        <dbReference type="ARBA" id="ARBA00022833"/>
    </source>
</evidence>
<keyword evidence="5" id="KW-0378">Hydrolase</keyword>
<dbReference type="PROSITE" id="PS00143">
    <property type="entry name" value="INSULINASE"/>
    <property type="match status" value="1"/>
</dbReference>
<feature type="domain" description="Peptidase M16 N-terminal" evidence="10">
    <location>
        <begin position="59"/>
        <end position="107"/>
    </location>
</feature>
<evidence type="ECO:0000256" key="2">
    <source>
        <dbReference type="ARBA" id="ARBA00007261"/>
    </source>
</evidence>
<keyword evidence="13" id="KW-1185">Reference proteome</keyword>
<keyword evidence="3" id="KW-0645">Protease</keyword>
<dbReference type="InterPro" id="IPR050626">
    <property type="entry name" value="Peptidase_M16"/>
</dbReference>
<evidence type="ECO:0000256" key="5">
    <source>
        <dbReference type="ARBA" id="ARBA00022801"/>
    </source>
</evidence>
<comment type="cofactor">
    <cofactor evidence="1">
        <name>Zn(2+)</name>
        <dbReference type="ChEBI" id="CHEBI:29105"/>
    </cofactor>
</comment>
<evidence type="ECO:0000256" key="3">
    <source>
        <dbReference type="ARBA" id="ARBA00022670"/>
    </source>
</evidence>
<dbReference type="InterPro" id="IPR011765">
    <property type="entry name" value="Pept_M16_N"/>
</dbReference>
<dbReference type="Pfam" id="PF05193">
    <property type="entry name" value="Peptidase_M16_C"/>
    <property type="match status" value="2"/>
</dbReference>
<sequence length="980" mass="110204">MKLKLIACAAAAMLLGLHTKAQQKNYQWAAGTTDGIPYKYVSNDPMKTRFYTLKNGLTVILTENKKEPRITAKIAVRAGSNTDPKDHTGLAHYLEHLLFKGTGEMGTTNFAKEKPYLDQIESLYEEYNTTTDTAKRRAIYKTIDQVSGEAAKISIANEYTKLMATMGSQGTNAHTWVEETVYEENIPSTSLNKFLKVQADRFRDPVFRIFHTELEAVYEEKNRTMDNDAWKVMEAMHRNLFPTSNYGQQTTIGTIEHLKNPSLKAIREYFNKYYVPNNIAIILSGDFNTEAAIKQINQQFAYMQPRPVSSYEHAPEPEIKGPVVTEILGPSAENVQIGFRGGPEGSREAMMADLLSSILANGKAGLIDLNLNQQQKILSGGAYLRQYKDYGVFDIYATAKQDQSLENVKDLLFEQIDIIRKGTFDDNLLKAIIANYKLDEIRGLSSNDNRASQLMQSFIANKGEGWIKNVSYLQALSKITKKDVVDFANKFFKDDNYTVIYKRKGEDKSIVKVEKPAITPVATNDNLESDYVKKVNALPATPVKPLWIDYNKAIQKGKAGNAELLYVPNKENELFSLYYRFDMGSWNNKILPVAANYLSYIGTDKSTAEAINKAFYNIACNYSVNVGTENTTVTISGLQENFEKAVRLFEDLLLNCKADDAALSALKGRLAKARANRKLDKSSIMQGLNAYAAYGDKNPFNYTLTDEELKSLDSKTLVDALHQLNGYKHTVMYFGPAAIADASRKISTLHQTPARFNAYPEGRTFSRTSQTANQVLFTNYDMVQSEIRWVRNTDSYTPAKELTVDVFNNYFGGGMGGIVFQTIRESKALAYSTYALYLTPAKKEDSYSFMGYVGSQADKMNDAVAGMNELITTLPRSDKSFESAKASLKNDLETDRITDDGILFSYLAAQRKGLDYDIRKQKYDQLGKVSFSDIQTFHQQELSGKPYTYCVLASDKKVKMEDLQKIGQVKTLTLEEIFGY</sequence>
<protein>
    <submittedName>
        <fullName evidence="12">Insulinase family protein</fullName>
    </submittedName>
</protein>
<dbReference type="Gene3D" id="3.30.830.10">
    <property type="entry name" value="Metalloenzyme, LuxS/M16 peptidase-like"/>
    <property type="match status" value="5"/>
</dbReference>
<feature type="domain" description="Peptidase M16 C-terminal" evidence="11">
    <location>
        <begin position="766"/>
        <end position="887"/>
    </location>
</feature>
<dbReference type="InterPro" id="IPR007863">
    <property type="entry name" value="Peptidase_M16_C"/>
</dbReference>
<dbReference type="InterPro" id="IPR011249">
    <property type="entry name" value="Metalloenz_LuxS/M16"/>
</dbReference>
<comment type="caution">
    <text evidence="12">The sequence shown here is derived from an EMBL/GenBank/DDBJ whole genome shotgun (WGS) entry which is preliminary data.</text>
</comment>
<feature type="signal peptide" evidence="9">
    <location>
        <begin position="1"/>
        <end position="23"/>
    </location>
</feature>
<evidence type="ECO:0000313" key="12">
    <source>
        <dbReference type="EMBL" id="MCD2423432.1"/>
    </source>
</evidence>
<dbReference type="SUPFAM" id="SSF63411">
    <property type="entry name" value="LuxS/MPP-like metallohydrolase"/>
    <property type="match status" value="4"/>
</dbReference>
<dbReference type="InterPro" id="IPR001431">
    <property type="entry name" value="Pept_M16_Zn_BS"/>
</dbReference>
<dbReference type="PANTHER" id="PTHR43690:SF17">
    <property type="entry name" value="PROTEIN YHJJ"/>
    <property type="match status" value="1"/>
</dbReference>
<proteinExistence type="inferred from homology"/>
<dbReference type="Proteomes" id="UP001199816">
    <property type="component" value="Unassembled WGS sequence"/>
</dbReference>
<keyword evidence="6" id="KW-0862">Zinc</keyword>
<dbReference type="EMBL" id="JAJNEC010000005">
    <property type="protein sequence ID" value="MCD2423432.1"/>
    <property type="molecule type" value="Genomic_DNA"/>
</dbReference>
<name>A0ABS8PQR9_9BACT</name>